<dbReference type="RefSeq" id="WP_323327875.1">
    <property type="nucleotide sequence ID" value="NZ_JAYGIL010000008.1"/>
</dbReference>
<protein>
    <recommendedName>
        <fullName evidence="4">Molecular chaperone</fullName>
    </recommendedName>
</protein>
<dbReference type="InterPro" id="IPR008962">
    <property type="entry name" value="PapD-like_sf"/>
</dbReference>
<dbReference type="Proteomes" id="UP001303899">
    <property type="component" value="Unassembled WGS sequence"/>
</dbReference>
<gene>
    <name evidence="2" type="ORF">VB776_08170</name>
</gene>
<sequence>MKIRRYFFTVVSILLLTNLQLFAQDGIMVGPSRIYYKVDAGGMGTQKVTVTNPSDKAMDVGIAINDWAYNALGDNLSFNPGTQPTTCADWIQISPGAFFTLQAKEKKVVNIMLNVPQNANKDIPVHTAMLYFTQLTPVDSKSPNGAMMKVSMRIGIKLYHSFSQQEERDIDITDFKDVADSTKSNAGRLELAFQNKSKVWVEGKVNWELLNTQTGEKQKLDDLNFYSLPGDNRILKQPLPVKLAKGKYTATAIVTYGNKDELKIAELEFER</sequence>
<dbReference type="EMBL" id="JAYGIL010000008">
    <property type="protein sequence ID" value="MEA5402886.1"/>
    <property type="molecule type" value="Genomic_DNA"/>
</dbReference>
<keyword evidence="3" id="KW-1185">Reference proteome</keyword>
<evidence type="ECO:0000256" key="1">
    <source>
        <dbReference type="SAM" id="SignalP"/>
    </source>
</evidence>
<proteinExistence type="predicted"/>
<evidence type="ECO:0000313" key="2">
    <source>
        <dbReference type="EMBL" id="MEA5402886.1"/>
    </source>
</evidence>
<reference evidence="2 3" key="1">
    <citation type="submission" date="2023-12" db="EMBL/GenBank/DDBJ databases">
        <title>Novel species of the genus Arcicella isolated from rivers.</title>
        <authorList>
            <person name="Lu H."/>
        </authorList>
    </citation>
    <scope>NUCLEOTIDE SEQUENCE [LARGE SCALE GENOMIC DNA]</scope>
    <source>
        <strain evidence="2 3">DC2W</strain>
    </source>
</reference>
<feature type="signal peptide" evidence="1">
    <location>
        <begin position="1"/>
        <end position="23"/>
    </location>
</feature>
<evidence type="ECO:0000313" key="3">
    <source>
        <dbReference type="Proteomes" id="UP001303899"/>
    </source>
</evidence>
<comment type="caution">
    <text evidence="2">The sequence shown here is derived from an EMBL/GenBank/DDBJ whole genome shotgun (WGS) entry which is preliminary data.</text>
</comment>
<keyword evidence="1" id="KW-0732">Signal</keyword>
<evidence type="ECO:0008006" key="4">
    <source>
        <dbReference type="Google" id="ProtNLM"/>
    </source>
</evidence>
<feature type="chain" id="PRO_5045648895" description="Molecular chaperone" evidence="1">
    <location>
        <begin position="24"/>
        <end position="271"/>
    </location>
</feature>
<organism evidence="2 3">
    <name type="scientific">Arcicella gelida</name>
    <dbReference type="NCBI Taxonomy" id="2984195"/>
    <lineage>
        <taxon>Bacteria</taxon>
        <taxon>Pseudomonadati</taxon>
        <taxon>Bacteroidota</taxon>
        <taxon>Cytophagia</taxon>
        <taxon>Cytophagales</taxon>
        <taxon>Flectobacillaceae</taxon>
        <taxon>Arcicella</taxon>
    </lineage>
</organism>
<accession>A0ABU5S361</accession>
<dbReference type="SUPFAM" id="SSF49354">
    <property type="entry name" value="PapD-like"/>
    <property type="match status" value="1"/>
</dbReference>
<name>A0ABU5S361_9BACT</name>